<evidence type="ECO:0000256" key="2">
    <source>
        <dbReference type="SAM" id="SignalP"/>
    </source>
</evidence>
<protein>
    <submittedName>
        <fullName evidence="3">Venom redulysin protein 1</fullName>
    </submittedName>
</protein>
<feature type="coiled-coil region" evidence="1">
    <location>
        <begin position="109"/>
        <end position="155"/>
    </location>
</feature>
<organism evidence="3">
    <name type="scientific">Pristhesancus plagipennis</name>
    <name type="common">Common assassin bug</name>
    <dbReference type="NCBI Taxonomy" id="1955184"/>
    <lineage>
        <taxon>Eukaryota</taxon>
        <taxon>Metazoa</taxon>
        <taxon>Ecdysozoa</taxon>
        <taxon>Arthropoda</taxon>
        <taxon>Hexapoda</taxon>
        <taxon>Insecta</taxon>
        <taxon>Pterygota</taxon>
        <taxon>Neoptera</taxon>
        <taxon>Paraneoptera</taxon>
        <taxon>Hemiptera</taxon>
        <taxon>Heteroptera</taxon>
        <taxon>Panheteroptera</taxon>
        <taxon>Cimicomorpha</taxon>
        <taxon>Reduviidae</taxon>
        <taxon>Harpactorinae</taxon>
        <taxon>Harpactorini</taxon>
        <taxon>Pristhesancus</taxon>
    </lineage>
</organism>
<name>A0A1Q1NPE1_PRIPG</name>
<reference evidence="3" key="1">
    <citation type="journal article" date="2017" name="Mol. Cell. Proteomics">
        <title>Melt with this kiss: Paralysing and liquefying venom of the assassin bug Pristhesancus plagipennis (Hemiptera: Reduviidae).</title>
        <authorList>
            <person name="Walker A.A."/>
            <person name="Madio B."/>
            <person name="Jin J."/>
            <person name="Undheim E.A."/>
            <person name="Fry B.G."/>
            <person name="King G.F."/>
        </authorList>
    </citation>
    <scope>NUCLEOTIDE SEQUENCE</scope>
    <source>
        <tissue evidence="3">Venom/labial gland</tissue>
    </source>
</reference>
<proteinExistence type="evidence at transcript level"/>
<feature type="signal peptide" evidence="2">
    <location>
        <begin position="1"/>
        <end position="19"/>
    </location>
</feature>
<keyword evidence="2" id="KW-0732">Signal</keyword>
<dbReference type="EMBL" id="KX459627">
    <property type="protein sequence ID" value="AQM58378.1"/>
    <property type="molecule type" value="mRNA"/>
</dbReference>
<dbReference type="AlphaFoldDB" id="A0A1Q1NPE1"/>
<evidence type="ECO:0000313" key="3">
    <source>
        <dbReference type="EMBL" id="AQM58378.1"/>
    </source>
</evidence>
<sequence>MSKLWLLLLLVAAFQAVRSFPAEVDYPEERSWLEDFTSMEEDKVDSTATIIKDTWGKLKKLWKSKKDELKGKGKDKLDQIIAKLKDMLCKQKDFLDLDYEEDAASDSVQAKLMQKIKELQNKIKQVTEEKKLALLQRIEELRAKICDKLSDAEDTEDGDDEERIKWGKIGKNIMKGAKKAWKKMKPALKNAVKKGGNLLRRNSVKVTPLECDDKTCKTCINLVFLGLSACLKATISREDKVTYFTIAGDVNGSPQFQEKIKLGDVPRCLNAGSVIGKICVKGVEGKGKSSQGKANVNFCLGFLAEKHNVGVKVCATYENKKFKVKLSPQLFAGGLDDSGDIIVGNEKDESQGVSLDADEFEID</sequence>
<accession>A0A1Q1NPE1</accession>
<keyword evidence="1" id="KW-0175">Coiled coil</keyword>
<feature type="chain" id="PRO_5012275578" evidence="2">
    <location>
        <begin position="20"/>
        <end position="363"/>
    </location>
</feature>
<evidence type="ECO:0000256" key="1">
    <source>
        <dbReference type="SAM" id="Coils"/>
    </source>
</evidence>